<dbReference type="SMR" id="A2DDH2"/>
<dbReference type="VEuPathDB" id="TrichDB:TVAGG3_0986090"/>
<dbReference type="Proteomes" id="UP000001542">
    <property type="component" value="Unassembled WGS sequence"/>
</dbReference>
<evidence type="ECO:0000313" key="2">
    <source>
        <dbReference type="Proteomes" id="UP000001542"/>
    </source>
</evidence>
<name>A2DDH2_TRIV3</name>
<evidence type="ECO:0000313" key="1">
    <source>
        <dbReference type="EMBL" id="EAY21651.1"/>
    </source>
</evidence>
<sequence length="462" mass="53592">MDFYKDELLETCFRDVFQSEKEGRIKIDEFTELEEILNTIRERFKVDDPPNILIEMQRLENYIEKYKFEINEIIINYNLIQILIATTVIADYDPEQDPTRHQIALSSFRVVEMLFYKKKYGFILYFVEKNYISIIIENLTHLDPERLILALKALNLMIYNYPFYKSEVLKNDAIPILVDLVVTAHDDTSMMLTLWLLFNCTIEGAGPHLSEIISALEYLASLQMPQITQFLFYISSNICISRPVAVAFANLPYFNKLINKAMICDNIDLKSASYVLITHILTWYYEDASENDPTPRFNYKSIVRNITRDVEEEVAEESIETIANIIRYGDIGLILLSENLIERLDDVYEDVEVNFKTSCALIHSVILHKGNDEIFQAQFEHNALKMMVYALEGNNQEANNKILGALIIFFDFLSRTNQLDAAEEQMNEIDGFDTLLEHGDSENPSLSSKANAILMLFEENKE</sequence>
<dbReference type="VEuPathDB" id="TrichDB:TVAG_014180"/>
<dbReference type="InterPro" id="IPR011989">
    <property type="entry name" value="ARM-like"/>
</dbReference>
<dbReference type="SUPFAM" id="SSF48371">
    <property type="entry name" value="ARM repeat"/>
    <property type="match status" value="1"/>
</dbReference>
<reference evidence="1" key="2">
    <citation type="journal article" date="2007" name="Science">
        <title>Draft genome sequence of the sexually transmitted pathogen Trichomonas vaginalis.</title>
        <authorList>
            <person name="Carlton J.M."/>
            <person name="Hirt R.P."/>
            <person name="Silva J.C."/>
            <person name="Delcher A.L."/>
            <person name="Schatz M."/>
            <person name="Zhao Q."/>
            <person name="Wortman J.R."/>
            <person name="Bidwell S.L."/>
            <person name="Alsmark U.C.M."/>
            <person name="Besteiro S."/>
            <person name="Sicheritz-Ponten T."/>
            <person name="Noel C.J."/>
            <person name="Dacks J.B."/>
            <person name="Foster P.G."/>
            <person name="Simillion C."/>
            <person name="Van de Peer Y."/>
            <person name="Miranda-Saavedra D."/>
            <person name="Barton G.J."/>
            <person name="Westrop G.D."/>
            <person name="Mueller S."/>
            <person name="Dessi D."/>
            <person name="Fiori P.L."/>
            <person name="Ren Q."/>
            <person name="Paulsen I."/>
            <person name="Zhang H."/>
            <person name="Bastida-Corcuera F.D."/>
            <person name="Simoes-Barbosa A."/>
            <person name="Brown M.T."/>
            <person name="Hayes R.D."/>
            <person name="Mukherjee M."/>
            <person name="Okumura C.Y."/>
            <person name="Schneider R."/>
            <person name="Smith A.J."/>
            <person name="Vanacova S."/>
            <person name="Villalvazo M."/>
            <person name="Haas B.J."/>
            <person name="Pertea M."/>
            <person name="Feldblyum T.V."/>
            <person name="Utterback T.R."/>
            <person name="Shu C.L."/>
            <person name="Osoegawa K."/>
            <person name="de Jong P.J."/>
            <person name="Hrdy I."/>
            <person name="Horvathova L."/>
            <person name="Zubacova Z."/>
            <person name="Dolezal P."/>
            <person name="Malik S.B."/>
            <person name="Logsdon J.M. Jr."/>
            <person name="Henze K."/>
            <person name="Gupta A."/>
            <person name="Wang C.C."/>
            <person name="Dunne R.L."/>
            <person name="Upcroft J.A."/>
            <person name="Upcroft P."/>
            <person name="White O."/>
            <person name="Salzberg S.L."/>
            <person name="Tang P."/>
            <person name="Chiu C.-H."/>
            <person name="Lee Y.-S."/>
            <person name="Embley T.M."/>
            <person name="Coombs G.H."/>
            <person name="Mottram J.C."/>
            <person name="Tachezy J."/>
            <person name="Fraser-Liggett C.M."/>
            <person name="Johnson P.J."/>
        </authorList>
    </citation>
    <scope>NUCLEOTIDE SEQUENCE [LARGE SCALE GENOMIC DNA]</scope>
    <source>
        <strain evidence="1">G3</strain>
    </source>
</reference>
<dbReference type="InterPro" id="IPR016024">
    <property type="entry name" value="ARM-type_fold"/>
</dbReference>
<gene>
    <name evidence="1" type="ORF">TVAG_014180</name>
</gene>
<accession>A2DDH2</accession>
<dbReference type="InParanoid" id="A2DDH2"/>
<dbReference type="RefSeq" id="XP_001582637.1">
    <property type="nucleotide sequence ID" value="XM_001582587.1"/>
</dbReference>
<reference evidence="1" key="1">
    <citation type="submission" date="2006-10" db="EMBL/GenBank/DDBJ databases">
        <authorList>
            <person name="Amadeo P."/>
            <person name="Zhao Q."/>
            <person name="Wortman J."/>
            <person name="Fraser-Liggett C."/>
            <person name="Carlton J."/>
        </authorList>
    </citation>
    <scope>NUCLEOTIDE SEQUENCE</scope>
    <source>
        <strain evidence="1">G3</strain>
    </source>
</reference>
<proteinExistence type="predicted"/>
<dbReference type="AlphaFoldDB" id="A2DDH2"/>
<dbReference type="Gene3D" id="1.25.10.10">
    <property type="entry name" value="Leucine-rich Repeat Variant"/>
    <property type="match status" value="1"/>
</dbReference>
<dbReference type="KEGG" id="tva:5467202"/>
<protein>
    <submittedName>
        <fullName evidence="1">Uncharacterized protein</fullName>
    </submittedName>
</protein>
<organism evidence="1 2">
    <name type="scientific">Trichomonas vaginalis (strain ATCC PRA-98 / G3)</name>
    <dbReference type="NCBI Taxonomy" id="412133"/>
    <lineage>
        <taxon>Eukaryota</taxon>
        <taxon>Metamonada</taxon>
        <taxon>Parabasalia</taxon>
        <taxon>Trichomonadida</taxon>
        <taxon>Trichomonadidae</taxon>
        <taxon>Trichomonas</taxon>
    </lineage>
</organism>
<keyword evidence="2" id="KW-1185">Reference proteome</keyword>
<dbReference type="EMBL" id="DS113189">
    <property type="protein sequence ID" value="EAY21651.1"/>
    <property type="molecule type" value="Genomic_DNA"/>
</dbReference>